<comment type="caution">
    <text evidence="4">The sequence shown here is derived from an EMBL/GenBank/DDBJ whole genome shotgun (WGS) entry which is preliminary data.</text>
</comment>
<dbReference type="EMBL" id="JAAEDK010000018">
    <property type="protein sequence ID" value="MBR0659581.1"/>
    <property type="molecule type" value="Genomic_DNA"/>
</dbReference>
<dbReference type="GO" id="GO:0046872">
    <property type="term" value="F:metal ion binding"/>
    <property type="evidence" value="ECO:0007669"/>
    <property type="project" value="UniProtKB-KW"/>
</dbReference>
<dbReference type="GO" id="GO:0006508">
    <property type="term" value="P:proteolysis"/>
    <property type="evidence" value="ECO:0007669"/>
    <property type="project" value="UniProtKB-KW"/>
</dbReference>
<keyword evidence="1" id="KW-0378">Hydrolase</keyword>
<dbReference type="Proteomes" id="UP000746741">
    <property type="component" value="Unassembled WGS sequence"/>
</dbReference>
<organism evidence="4 7">
    <name type="scientific">Neoroseomonas oryzicola</name>
    <dbReference type="NCBI Taxonomy" id="535904"/>
    <lineage>
        <taxon>Bacteria</taxon>
        <taxon>Pseudomonadati</taxon>
        <taxon>Pseudomonadota</taxon>
        <taxon>Alphaproteobacteria</taxon>
        <taxon>Acetobacterales</taxon>
        <taxon>Acetobacteraceae</taxon>
        <taxon>Neoroseomonas</taxon>
    </lineage>
</organism>
<gene>
    <name evidence="5" type="ORF">GWK15_04245</name>
    <name evidence="4" type="ORF">GXW75_10000</name>
</gene>
<comment type="function">
    <text evidence="1">Involved in peptidolytic degradation of cyclic heptapeptide hepatotoxin microcystin (MC).</text>
</comment>
<comment type="cofactor">
    <cofactor evidence="1">
        <name>Zn(2+)</name>
        <dbReference type="ChEBI" id="CHEBI:29105"/>
    </cofactor>
    <text evidence="1">Binds 1 zinc ion per subunit.</text>
</comment>
<dbReference type="RefSeq" id="WP_168039369.1">
    <property type="nucleotide sequence ID" value="NZ_JAAEDK010000018.1"/>
</dbReference>
<proteinExistence type="inferred from homology"/>
<evidence type="ECO:0000313" key="7">
    <source>
        <dbReference type="Proteomes" id="UP001138708"/>
    </source>
</evidence>
<evidence type="ECO:0000256" key="1">
    <source>
        <dbReference type="PIRNR" id="PIRNR012702"/>
    </source>
</evidence>
<evidence type="ECO:0000313" key="6">
    <source>
        <dbReference type="Proteomes" id="UP000746741"/>
    </source>
</evidence>
<feature type="domain" description="Microcystin LR degradation protein MlrC C-terminal" evidence="2">
    <location>
        <begin position="299"/>
        <end position="477"/>
    </location>
</feature>
<protein>
    <recommendedName>
        <fullName evidence="1">Microcystinase C</fullName>
        <shortName evidence="1">MlrC</shortName>
    </recommendedName>
</protein>
<evidence type="ECO:0000313" key="5">
    <source>
        <dbReference type="EMBL" id="NKE16140.1"/>
    </source>
</evidence>
<dbReference type="InterPro" id="IPR009197">
    <property type="entry name" value="MlrC"/>
</dbReference>
<keyword evidence="1" id="KW-0482">Metalloprotease</keyword>
<comment type="similarity">
    <text evidence="1">Belongs to the peptidase M81 family.</text>
</comment>
<feature type="domain" description="Microcystin LR degradation protein MlrC N-terminal" evidence="3">
    <location>
        <begin position="4"/>
        <end position="289"/>
    </location>
</feature>
<evidence type="ECO:0000313" key="4">
    <source>
        <dbReference type="EMBL" id="MBR0659581.1"/>
    </source>
</evidence>
<dbReference type="GO" id="GO:0008237">
    <property type="term" value="F:metallopeptidase activity"/>
    <property type="evidence" value="ECO:0007669"/>
    <property type="project" value="UniProtKB-KW"/>
</dbReference>
<reference evidence="5 6" key="2">
    <citation type="submission" date="2020-02" db="EMBL/GenBank/DDBJ databases">
        <authorList>
            <person name="Sun Q."/>
            <person name="Inoue M."/>
        </authorList>
    </citation>
    <scope>NUCLEOTIDE SEQUENCE [LARGE SCALE GENOMIC DNA]</scope>
    <source>
        <strain evidence="5 6">KCTC 22478</strain>
    </source>
</reference>
<name>A0A9X9WGX1_9PROT</name>
<dbReference type="EMBL" id="JAAVUP010000001">
    <property type="protein sequence ID" value="NKE16140.1"/>
    <property type="molecule type" value="Genomic_DNA"/>
</dbReference>
<reference evidence="4" key="3">
    <citation type="journal article" date="2021" name="Syst. Appl. Microbiol.">
        <title>Roseomonas hellenica sp. nov., isolated from roots of wild-growing Alkanna tinctoria.</title>
        <authorList>
            <person name="Rat A."/>
            <person name="Naranjo H.D."/>
            <person name="Lebbe L."/>
            <person name="Cnockaert M."/>
            <person name="Krigas N."/>
            <person name="Grigoriadou K."/>
            <person name="Maloupa E."/>
            <person name="Willems A."/>
        </authorList>
    </citation>
    <scope>NUCLEOTIDE SEQUENCE</scope>
    <source>
        <strain evidence="4">LMG 31161</strain>
    </source>
</reference>
<reference evidence="4" key="1">
    <citation type="submission" date="2020-01" db="EMBL/GenBank/DDBJ databases">
        <authorList>
            <person name="Rat A."/>
        </authorList>
    </citation>
    <scope>NUCLEOTIDE SEQUENCE</scope>
    <source>
        <strain evidence="4">LMG 31161</strain>
    </source>
</reference>
<dbReference type="InterPro" id="IPR010799">
    <property type="entry name" value="MlrC_C"/>
</dbReference>
<keyword evidence="1" id="KW-0645">Protease</keyword>
<dbReference type="PIRSF" id="PIRSF012702">
    <property type="entry name" value="UCP012702"/>
    <property type="match status" value="1"/>
</dbReference>
<sequence>MPHIAVARLWFEGNSFTPVPTPRSAFESREWGSGAGHLARYAGTATELGALHAFLAARPDWRATALTCAGAQPGGPMTDDALRAWRAEVEAGLKAQRFDGVYLSLHGACVSESDPEADATTVARIRSIVGSGVPITASFDFHANMAPELAEELDGASAYRTYPHIDMDAAAARALRLLERHLGGAPRAFGHIAKRPMVLHSFHMRHEGGPMAEVWAEAAAAEHAPILDASIFGGFAWGDSPHAGPSGMVWAEDPGAARDLAERLADAIAARRARFAVTLPDPATALGQALASPPGLVALLDPADNPLSGGIADTPGLLRALVDARLEVPAVFAFLHDPASVAAAREAGPGAVLTRHLGGNVTEAFGRHVIVEAEVERLTDGRFVNEGPMERGAPVDLGQTCVLRVGNLRIICTERKESAVDPAFFALHGIDLGATRLLANKAKNHFRAAFRDRCVAIVECDAPGPAALDLAALPFRHVPREMLAPLQPSVPP</sequence>
<dbReference type="InterPro" id="IPR015995">
    <property type="entry name" value="MlrC_N"/>
</dbReference>
<evidence type="ECO:0000259" key="3">
    <source>
        <dbReference type="Pfam" id="PF07364"/>
    </source>
</evidence>
<keyword evidence="1" id="KW-0479">Metal-binding</keyword>
<dbReference type="AlphaFoldDB" id="A0A9X9WGX1"/>
<dbReference type="Pfam" id="PF07364">
    <property type="entry name" value="DUF1485"/>
    <property type="match status" value="1"/>
</dbReference>
<dbReference type="Proteomes" id="UP001138708">
    <property type="component" value="Unassembled WGS sequence"/>
</dbReference>
<dbReference type="Pfam" id="PF07171">
    <property type="entry name" value="MlrC_C"/>
    <property type="match status" value="1"/>
</dbReference>
<accession>A0A9X9WGX1</accession>
<evidence type="ECO:0000259" key="2">
    <source>
        <dbReference type="Pfam" id="PF07171"/>
    </source>
</evidence>
<keyword evidence="6" id="KW-1185">Reference proteome</keyword>